<evidence type="ECO:0000256" key="5">
    <source>
        <dbReference type="RuleBase" id="RU003889"/>
    </source>
</evidence>
<proteinExistence type="inferred from homology"/>
<dbReference type="InterPro" id="IPR021131">
    <property type="entry name" value="Ribosomal_uL15/eL18"/>
</dbReference>
<dbReference type="InterPro" id="IPR005749">
    <property type="entry name" value="Ribosomal_uL15_bac-type"/>
</dbReference>
<evidence type="ECO:0000259" key="7">
    <source>
        <dbReference type="Pfam" id="PF00828"/>
    </source>
</evidence>
<dbReference type="Gene3D" id="3.100.10.10">
    <property type="match status" value="1"/>
</dbReference>
<evidence type="ECO:0000256" key="1">
    <source>
        <dbReference type="ARBA" id="ARBA00007320"/>
    </source>
</evidence>
<evidence type="ECO:0000256" key="3">
    <source>
        <dbReference type="ARBA" id="ARBA00023274"/>
    </source>
</evidence>
<dbReference type="SUPFAM" id="SSF52080">
    <property type="entry name" value="Ribosomal proteins L15p and L18e"/>
    <property type="match status" value="1"/>
</dbReference>
<dbReference type="InterPro" id="IPR036227">
    <property type="entry name" value="Ribosomal_uL15/eL18_sf"/>
</dbReference>
<feature type="compositionally biased region" description="Gly residues" evidence="6">
    <location>
        <begin position="20"/>
        <end position="35"/>
    </location>
</feature>
<comment type="caution">
    <text evidence="8">The sequence shown here is derived from an EMBL/GenBank/DDBJ whole genome shotgun (WGS) entry which is preliminary data.</text>
</comment>
<dbReference type="Pfam" id="PF00828">
    <property type="entry name" value="Ribosomal_L27A"/>
    <property type="match status" value="1"/>
</dbReference>
<feature type="region of interest" description="Disordered" evidence="6">
    <location>
        <begin position="1"/>
        <end position="44"/>
    </location>
</feature>
<dbReference type="GO" id="GO:0006412">
    <property type="term" value="P:translation"/>
    <property type="evidence" value="ECO:0007669"/>
    <property type="project" value="InterPro"/>
</dbReference>
<evidence type="ECO:0000256" key="4">
    <source>
        <dbReference type="ARBA" id="ARBA00035497"/>
    </source>
</evidence>
<reference evidence="8 9" key="1">
    <citation type="submission" date="2017-09" db="EMBL/GenBank/DDBJ databases">
        <title>Depth-based differentiation of microbial function through sediment-hosted aquifers and enrichment of novel symbionts in the deep terrestrial subsurface.</title>
        <authorList>
            <person name="Probst A.J."/>
            <person name="Ladd B."/>
            <person name="Jarett J.K."/>
            <person name="Geller-Mcgrath D.E."/>
            <person name="Sieber C.M."/>
            <person name="Emerson J.B."/>
            <person name="Anantharaman K."/>
            <person name="Thomas B.C."/>
            <person name="Malmstrom R."/>
            <person name="Stieglmeier M."/>
            <person name="Klingl A."/>
            <person name="Woyke T."/>
            <person name="Ryan C.M."/>
            <person name="Banfield J.F."/>
        </authorList>
    </citation>
    <scope>NUCLEOTIDE SEQUENCE [LARGE SCALE GENOMIC DNA]</scope>
    <source>
        <strain evidence="8">CG23_combo_of_CG06-09_8_20_14_all_34_8</strain>
    </source>
</reference>
<keyword evidence="2 8" id="KW-0689">Ribosomal protein</keyword>
<evidence type="ECO:0000313" key="8">
    <source>
        <dbReference type="EMBL" id="PIP53352.1"/>
    </source>
</evidence>
<dbReference type="GO" id="GO:0003735">
    <property type="term" value="F:structural constituent of ribosome"/>
    <property type="evidence" value="ECO:0007669"/>
    <property type="project" value="InterPro"/>
</dbReference>
<feature type="domain" description="Large ribosomal subunit protein uL15/eL18" evidence="7">
    <location>
        <begin position="88"/>
        <end position="132"/>
    </location>
</feature>
<protein>
    <recommendedName>
        <fullName evidence="4 5">50S ribosomal protein L15</fullName>
    </recommendedName>
</protein>
<sequence length="142" mass="15792">MNFLTNLPKTTIKKAKRHGQGYGSGKGGHTVGRGQKGQKSRGKVKLLFEGTKTNKDFYRRTPWLRGKKRNKSHQAQPVIVKLSQLLSYKDGEEVTMESLVKTGLISKKESLSNGVKILFDKKIEKKLVLQVPASDAVIKALS</sequence>
<dbReference type="Proteomes" id="UP000229459">
    <property type="component" value="Unassembled WGS sequence"/>
</dbReference>
<comment type="similarity">
    <text evidence="1">Belongs to the universal ribosomal protein uL15 family.</text>
</comment>
<evidence type="ECO:0000256" key="6">
    <source>
        <dbReference type="SAM" id="MobiDB-lite"/>
    </source>
</evidence>
<evidence type="ECO:0000256" key="2">
    <source>
        <dbReference type="ARBA" id="ARBA00022980"/>
    </source>
</evidence>
<accession>A0A2H0B6R7</accession>
<dbReference type="AlphaFoldDB" id="A0A2H0B6R7"/>
<dbReference type="PANTHER" id="PTHR12934">
    <property type="entry name" value="50S RIBOSOMAL PROTEIN L15"/>
    <property type="match status" value="1"/>
</dbReference>
<evidence type="ECO:0000313" key="9">
    <source>
        <dbReference type="Proteomes" id="UP000229459"/>
    </source>
</evidence>
<dbReference type="PANTHER" id="PTHR12934:SF11">
    <property type="entry name" value="LARGE RIBOSOMAL SUBUNIT PROTEIN UL15M"/>
    <property type="match status" value="1"/>
</dbReference>
<organism evidence="8 9">
    <name type="scientific">Candidatus Beckwithbacteria bacterium CG23_combo_of_CG06-09_8_20_14_all_34_8</name>
    <dbReference type="NCBI Taxonomy" id="1974497"/>
    <lineage>
        <taxon>Bacteria</taxon>
        <taxon>Candidatus Beckwithiibacteriota</taxon>
    </lineage>
</organism>
<name>A0A2H0B6R7_9BACT</name>
<keyword evidence="3" id="KW-0687">Ribonucleoprotein</keyword>
<gene>
    <name evidence="8" type="ORF">COX08_01465</name>
</gene>
<dbReference type="GO" id="GO:0015934">
    <property type="term" value="C:large ribosomal subunit"/>
    <property type="evidence" value="ECO:0007669"/>
    <property type="project" value="InterPro"/>
</dbReference>
<dbReference type="EMBL" id="PCSR01000033">
    <property type="protein sequence ID" value="PIP53352.1"/>
    <property type="molecule type" value="Genomic_DNA"/>
</dbReference>